<dbReference type="PANTHER" id="PTHR30616">
    <property type="entry name" value="UNCHARACTERIZED PROTEIN YFIH"/>
    <property type="match status" value="1"/>
</dbReference>
<evidence type="ECO:0000256" key="5">
    <source>
        <dbReference type="ARBA" id="ARBA00022723"/>
    </source>
</evidence>
<keyword evidence="5" id="KW-0479">Metal-binding</keyword>
<organism evidence="12">
    <name type="scientific">Arthrobacter saudimassiliensis</name>
    <dbReference type="NCBI Taxonomy" id="1461584"/>
    <lineage>
        <taxon>Bacteria</taxon>
        <taxon>Bacillati</taxon>
        <taxon>Actinomycetota</taxon>
        <taxon>Actinomycetes</taxon>
        <taxon>Micrococcales</taxon>
        <taxon>Micrococcaceae</taxon>
        <taxon>Arthrobacter</taxon>
    </lineage>
</organism>
<dbReference type="PATRIC" id="fig|1461584.3.peg.1153"/>
<accession>A0A078MQW5</accession>
<dbReference type="CDD" id="cd16833">
    <property type="entry name" value="YfiH"/>
    <property type="match status" value="1"/>
</dbReference>
<proteinExistence type="inferred from homology"/>
<comment type="similarity">
    <text evidence="3">Belongs to the purine nucleoside phosphorylase YfiH/LACC1 family.</text>
</comment>
<gene>
    <name evidence="12" type="primary">yfiH</name>
    <name evidence="12" type="ORF">BN1051_01161</name>
</gene>
<evidence type="ECO:0000256" key="4">
    <source>
        <dbReference type="ARBA" id="ARBA00022679"/>
    </source>
</evidence>
<comment type="catalytic activity">
    <reaction evidence="10">
        <text>adenosine + phosphate = alpha-D-ribose 1-phosphate + adenine</text>
        <dbReference type="Rhea" id="RHEA:27642"/>
        <dbReference type="ChEBI" id="CHEBI:16335"/>
        <dbReference type="ChEBI" id="CHEBI:16708"/>
        <dbReference type="ChEBI" id="CHEBI:43474"/>
        <dbReference type="ChEBI" id="CHEBI:57720"/>
        <dbReference type="EC" id="2.4.2.1"/>
    </reaction>
    <physiologicalReaction direction="left-to-right" evidence="10">
        <dbReference type="Rhea" id="RHEA:27643"/>
    </physiologicalReaction>
</comment>
<dbReference type="InterPro" id="IPR003730">
    <property type="entry name" value="Cu_polyphenol_OxRdtase"/>
</dbReference>
<dbReference type="InterPro" id="IPR038371">
    <property type="entry name" value="Cu_polyphenol_OxRdtase_sf"/>
</dbReference>
<dbReference type="SUPFAM" id="SSF64438">
    <property type="entry name" value="CNF1/YfiH-like putative cysteine hydrolases"/>
    <property type="match status" value="1"/>
</dbReference>
<comment type="function">
    <text evidence="2">Purine nucleoside enzyme that catalyzes the phosphorolysis of adenosine and inosine nucleosides, yielding D-ribose 1-phosphate and the respective free bases, adenine and hypoxanthine. Also catalyzes the phosphorolysis of S-methyl-5'-thioadenosine into adenine and S-methyl-5-thio-alpha-D-ribose 1-phosphate. Also has adenosine deaminase activity.</text>
</comment>
<dbReference type="GO" id="GO:0016787">
    <property type="term" value="F:hydrolase activity"/>
    <property type="evidence" value="ECO:0007669"/>
    <property type="project" value="UniProtKB-KW"/>
</dbReference>
<evidence type="ECO:0000256" key="10">
    <source>
        <dbReference type="ARBA" id="ARBA00048968"/>
    </source>
</evidence>
<dbReference type="PANTHER" id="PTHR30616:SF2">
    <property type="entry name" value="PURINE NUCLEOSIDE PHOSPHORYLASE LACC1"/>
    <property type="match status" value="1"/>
</dbReference>
<dbReference type="InterPro" id="IPR011324">
    <property type="entry name" value="Cytotoxic_necrot_fac-like_cat"/>
</dbReference>
<evidence type="ECO:0000256" key="2">
    <source>
        <dbReference type="ARBA" id="ARBA00003215"/>
    </source>
</evidence>
<sequence length="241" mass="24803">MSAGFRWRQEVGDGLLAAFTGTDEGNLALHVGDDREAVLARRRNLEQDMGVPPGSLRFMDQVHSALVADVSRDDPPGPAPSVDALVSADGGVPLAVMVADCVPVLLAGKRAGGSVTAAAHAGRAGLLDGVLPATVQRMQAHGAQALHAWIGPAICGHCYEVPEQMQAGAAAALPGIPELISTTRAGTPGLDLPAAAAAQLTALGVEVHRVGPCTLETEGLYSHRRSNRSGRFAGLIWRPGP</sequence>
<keyword evidence="7" id="KW-0862">Zinc</keyword>
<evidence type="ECO:0000256" key="1">
    <source>
        <dbReference type="ARBA" id="ARBA00000553"/>
    </source>
</evidence>
<dbReference type="AlphaFoldDB" id="A0A078MQW5"/>
<dbReference type="GO" id="GO:0017061">
    <property type="term" value="F:S-methyl-5-thioadenosine phosphorylase activity"/>
    <property type="evidence" value="ECO:0007669"/>
    <property type="project" value="UniProtKB-EC"/>
</dbReference>
<keyword evidence="6" id="KW-0378">Hydrolase</keyword>
<comment type="catalytic activity">
    <reaction evidence="1">
        <text>inosine + phosphate = alpha-D-ribose 1-phosphate + hypoxanthine</text>
        <dbReference type="Rhea" id="RHEA:27646"/>
        <dbReference type="ChEBI" id="CHEBI:17368"/>
        <dbReference type="ChEBI" id="CHEBI:17596"/>
        <dbReference type="ChEBI" id="CHEBI:43474"/>
        <dbReference type="ChEBI" id="CHEBI:57720"/>
        <dbReference type="EC" id="2.4.2.1"/>
    </reaction>
    <physiologicalReaction direction="left-to-right" evidence="1">
        <dbReference type="Rhea" id="RHEA:27647"/>
    </physiologicalReaction>
</comment>
<dbReference type="Gene3D" id="3.60.140.10">
    <property type="entry name" value="CNF1/YfiH-like putative cysteine hydrolases"/>
    <property type="match status" value="1"/>
</dbReference>
<dbReference type="EMBL" id="LN483070">
    <property type="protein sequence ID" value="CEA07837.1"/>
    <property type="molecule type" value="Genomic_DNA"/>
</dbReference>
<evidence type="ECO:0000256" key="3">
    <source>
        <dbReference type="ARBA" id="ARBA00007353"/>
    </source>
</evidence>
<keyword evidence="8" id="KW-0186">Copper</keyword>
<evidence type="ECO:0000256" key="8">
    <source>
        <dbReference type="ARBA" id="ARBA00023008"/>
    </source>
</evidence>
<evidence type="ECO:0000256" key="9">
    <source>
        <dbReference type="ARBA" id="ARBA00047989"/>
    </source>
</evidence>
<dbReference type="GO" id="GO:0005507">
    <property type="term" value="F:copper ion binding"/>
    <property type="evidence" value="ECO:0007669"/>
    <property type="project" value="TreeGrafter"/>
</dbReference>
<dbReference type="Pfam" id="PF02578">
    <property type="entry name" value="Cu-oxidase_4"/>
    <property type="match status" value="1"/>
</dbReference>
<evidence type="ECO:0000313" key="12">
    <source>
        <dbReference type="EMBL" id="CEA07837.1"/>
    </source>
</evidence>
<keyword evidence="4" id="KW-0808">Transferase</keyword>
<evidence type="ECO:0000256" key="6">
    <source>
        <dbReference type="ARBA" id="ARBA00022801"/>
    </source>
</evidence>
<comment type="catalytic activity">
    <reaction evidence="11">
        <text>S-methyl-5'-thioadenosine + phosphate = 5-(methylsulfanyl)-alpha-D-ribose 1-phosphate + adenine</text>
        <dbReference type="Rhea" id="RHEA:11852"/>
        <dbReference type="ChEBI" id="CHEBI:16708"/>
        <dbReference type="ChEBI" id="CHEBI:17509"/>
        <dbReference type="ChEBI" id="CHEBI:43474"/>
        <dbReference type="ChEBI" id="CHEBI:58533"/>
        <dbReference type="EC" id="2.4.2.28"/>
    </reaction>
    <physiologicalReaction direction="left-to-right" evidence="11">
        <dbReference type="Rhea" id="RHEA:11853"/>
    </physiologicalReaction>
</comment>
<protein>
    <submittedName>
        <fullName evidence="12">Laccase domain protein YfiH</fullName>
    </submittedName>
</protein>
<name>A0A078MQW5_9MICC</name>
<evidence type="ECO:0000256" key="11">
    <source>
        <dbReference type="ARBA" id="ARBA00049893"/>
    </source>
</evidence>
<reference evidence="12" key="1">
    <citation type="submission" date="2014-07" db="EMBL/GenBank/DDBJ databases">
        <authorList>
            <person name="Urmite Genomes Urmite Genomes"/>
        </authorList>
    </citation>
    <scope>NUCLEOTIDE SEQUENCE</scope>
    <source>
        <strain evidence="12">11W110_air</strain>
    </source>
</reference>
<comment type="catalytic activity">
    <reaction evidence="9">
        <text>adenosine + H2O + H(+) = inosine + NH4(+)</text>
        <dbReference type="Rhea" id="RHEA:24408"/>
        <dbReference type="ChEBI" id="CHEBI:15377"/>
        <dbReference type="ChEBI" id="CHEBI:15378"/>
        <dbReference type="ChEBI" id="CHEBI:16335"/>
        <dbReference type="ChEBI" id="CHEBI:17596"/>
        <dbReference type="ChEBI" id="CHEBI:28938"/>
        <dbReference type="EC" id="3.5.4.4"/>
    </reaction>
    <physiologicalReaction direction="left-to-right" evidence="9">
        <dbReference type="Rhea" id="RHEA:24409"/>
    </physiologicalReaction>
</comment>
<evidence type="ECO:0000256" key="7">
    <source>
        <dbReference type="ARBA" id="ARBA00022833"/>
    </source>
</evidence>